<dbReference type="EMBL" id="CM046389">
    <property type="protein sequence ID" value="KAI8568678.1"/>
    <property type="molecule type" value="Genomic_DNA"/>
</dbReference>
<proteinExistence type="predicted"/>
<keyword evidence="2" id="KW-1185">Reference proteome</keyword>
<organism evidence="1 2">
    <name type="scientific">Rhododendron molle</name>
    <name type="common">Chinese azalea</name>
    <name type="synonym">Azalea mollis</name>
    <dbReference type="NCBI Taxonomy" id="49168"/>
    <lineage>
        <taxon>Eukaryota</taxon>
        <taxon>Viridiplantae</taxon>
        <taxon>Streptophyta</taxon>
        <taxon>Embryophyta</taxon>
        <taxon>Tracheophyta</taxon>
        <taxon>Spermatophyta</taxon>
        <taxon>Magnoliopsida</taxon>
        <taxon>eudicotyledons</taxon>
        <taxon>Gunneridae</taxon>
        <taxon>Pentapetalae</taxon>
        <taxon>asterids</taxon>
        <taxon>Ericales</taxon>
        <taxon>Ericaceae</taxon>
        <taxon>Ericoideae</taxon>
        <taxon>Rhodoreae</taxon>
        <taxon>Rhododendron</taxon>
    </lineage>
</organism>
<dbReference type="Proteomes" id="UP001062846">
    <property type="component" value="Chromosome 2"/>
</dbReference>
<evidence type="ECO:0000313" key="2">
    <source>
        <dbReference type="Proteomes" id="UP001062846"/>
    </source>
</evidence>
<comment type="caution">
    <text evidence="1">The sequence shown here is derived from an EMBL/GenBank/DDBJ whole genome shotgun (WGS) entry which is preliminary data.</text>
</comment>
<gene>
    <name evidence="1" type="ORF">RHMOL_Rhmol02G0218900</name>
</gene>
<sequence>MYEILLSIGIKTRMYEILLSIGMKTRSHDLSRAHMFLTCFTNDGNVSNEELSKKIVGDCVYFKGIANPIEVVGKGWIASMDPSTEVGEVELKVNWCEIHVQIPIIWGEHLMRPYASLKIVGIVDTSQAGHCHTVGSSFVCSIGCLLHKPRSWTFPWLGTSPHDSGYHQNRVATQFIKTMKIDRDSRYGSQKYSKGKVLGTPLCLAMRLAHNHSIIRRIDALFNPNT</sequence>
<reference evidence="1" key="1">
    <citation type="submission" date="2022-02" db="EMBL/GenBank/DDBJ databases">
        <title>Plant Genome Project.</title>
        <authorList>
            <person name="Zhang R.-G."/>
        </authorList>
    </citation>
    <scope>NUCLEOTIDE SEQUENCE</scope>
    <source>
        <strain evidence="1">AT1</strain>
    </source>
</reference>
<protein>
    <submittedName>
        <fullName evidence="1">Uncharacterized protein</fullName>
    </submittedName>
</protein>
<name>A0ACC0PV65_RHOML</name>
<accession>A0ACC0PV65</accession>
<evidence type="ECO:0000313" key="1">
    <source>
        <dbReference type="EMBL" id="KAI8568678.1"/>
    </source>
</evidence>